<dbReference type="SMART" id="SM01270">
    <property type="entry name" value="Longin"/>
    <property type="match status" value="1"/>
</dbReference>
<name>A0A0G2FGH1_9PEZI</name>
<reference evidence="13 14" key="2">
    <citation type="submission" date="2015-05" db="EMBL/GenBank/DDBJ databases">
        <authorList>
            <person name="Morales-Cruz A."/>
            <person name="Amrine K.C."/>
            <person name="Cantu D."/>
        </authorList>
    </citation>
    <scope>NUCLEOTIDE SEQUENCE [LARGE SCALE GENOMIC DNA]</scope>
    <source>
        <strain evidence="13">DA912</strain>
    </source>
</reference>
<dbReference type="PANTHER" id="PTHR45806:SF1">
    <property type="entry name" value="SYNAPTOBREVIN HOMOLOG YKT6"/>
    <property type="match status" value="1"/>
</dbReference>
<dbReference type="PROSITE" id="PS50892">
    <property type="entry name" value="V_SNARE"/>
    <property type="match status" value="1"/>
</dbReference>
<reference evidence="13 14" key="1">
    <citation type="submission" date="2015-05" db="EMBL/GenBank/DDBJ databases">
        <title>Distinctive expansion of gene families associated with plant cell wall degradation and secondary metabolism in the genomes of grapevine trunk pathogens.</title>
        <authorList>
            <person name="Lawrence D.P."/>
            <person name="Travadon R."/>
            <person name="Rolshausen P.E."/>
            <person name="Baumgartner K."/>
        </authorList>
    </citation>
    <scope>NUCLEOTIDE SEQUENCE [LARGE SCALE GENOMIC DNA]</scope>
    <source>
        <strain evidence="13">DA912</strain>
    </source>
</reference>
<evidence type="ECO:0000256" key="10">
    <source>
        <dbReference type="PROSITE-ProRule" id="PRU00290"/>
    </source>
</evidence>
<dbReference type="GO" id="GO:0005789">
    <property type="term" value="C:endoplasmic reticulum membrane"/>
    <property type="evidence" value="ECO:0007669"/>
    <property type="project" value="EnsemblFungi"/>
</dbReference>
<dbReference type="Pfam" id="PF00957">
    <property type="entry name" value="Synaptobrevin"/>
    <property type="match status" value="1"/>
</dbReference>
<evidence type="ECO:0000256" key="3">
    <source>
        <dbReference type="ARBA" id="ARBA00022475"/>
    </source>
</evidence>
<dbReference type="PANTHER" id="PTHR45806">
    <property type="entry name" value="SYNAPTOBREVIN HOMOLOG YKT6"/>
    <property type="match status" value="1"/>
</dbReference>
<keyword evidence="10" id="KW-0175">Coiled coil</keyword>
<evidence type="ECO:0000256" key="4">
    <source>
        <dbReference type="ARBA" id="ARBA00022481"/>
    </source>
</evidence>
<dbReference type="Gene3D" id="3.30.450.50">
    <property type="entry name" value="Longin domain"/>
    <property type="match status" value="1"/>
</dbReference>
<evidence type="ECO:0000313" key="14">
    <source>
        <dbReference type="Proteomes" id="UP000034680"/>
    </source>
</evidence>
<dbReference type="GO" id="GO:0000329">
    <property type="term" value="C:fungal-type vacuole membrane"/>
    <property type="evidence" value="ECO:0007669"/>
    <property type="project" value="EnsemblFungi"/>
</dbReference>
<evidence type="ECO:0000259" key="11">
    <source>
        <dbReference type="PROSITE" id="PS50859"/>
    </source>
</evidence>
<evidence type="ECO:0000256" key="8">
    <source>
        <dbReference type="ARBA" id="ARBA00023289"/>
    </source>
</evidence>
<evidence type="ECO:0000256" key="2">
    <source>
        <dbReference type="ARBA" id="ARBA00008025"/>
    </source>
</evidence>
<accession>A0A0G2FGH1</accession>
<keyword evidence="14" id="KW-1185">Reference proteome</keyword>
<dbReference type="GO" id="GO:0006886">
    <property type="term" value="P:intracellular protein transport"/>
    <property type="evidence" value="ECO:0007669"/>
    <property type="project" value="EnsemblFungi"/>
</dbReference>
<dbReference type="STRING" id="1214573.A0A0G2FGH1"/>
<dbReference type="InterPro" id="IPR011012">
    <property type="entry name" value="Longin-like_dom_sf"/>
</dbReference>
<dbReference type="Pfam" id="PF13774">
    <property type="entry name" value="Longin"/>
    <property type="match status" value="1"/>
</dbReference>
<dbReference type="GO" id="GO:0005886">
    <property type="term" value="C:plasma membrane"/>
    <property type="evidence" value="ECO:0007669"/>
    <property type="project" value="UniProtKB-SubCell"/>
</dbReference>
<dbReference type="Gene3D" id="1.20.5.110">
    <property type="match status" value="1"/>
</dbReference>
<dbReference type="CDD" id="cd14824">
    <property type="entry name" value="Longin"/>
    <property type="match status" value="1"/>
</dbReference>
<dbReference type="AlphaFoldDB" id="A0A0G2FGH1"/>
<dbReference type="GO" id="GO:0006891">
    <property type="term" value="P:intra-Golgi vesicle-mediated transport"/>
    <property type="evidence" value="ECO:0007669"/>
    <property type="project" value="EnsemblFungi"/>
</dbReference>
<dbReference type="GO" id="GO:0016409">
    <property type="term" value="F:palmitoyltransferase activity"/>
    <property type="evidence" value="ECO:0007669"/>
    <property type="project" value="EnsemblFungi"/>
</dbReference>
<sequence length="268" mass="30224">MKLHYIGVIRNEGTPSHELVSEKELSAYSRFTRNNYGEEFMTVFAKTVAERTKPGLLRTGSLDTSVYGCPKSKWKPISRESTIVVRGHYNTSRADRVPTSRHFTFHAYGRSEGVCGIIISDHAYPGLVAHQLLSKIVDEFLEANPRTSWVTGQPKIVMPQLKEYIDKYQDPHQADNILKIQKELDETKIVLHKTIESVLQRGEKIDDLVQKSDGLSSQSKMFYQQAKKQNSCCQRANATQSDDHGLPPNAKLTDAIAITALYATDHMT</sequence>
<protein>
    <recommendedName>
        <fullName evidence="9">Synaptobrevin homolog YKT6</fullName>
    </recommendedName>
</protein>
<evidence type="ECO:0000259" key="12">
    <source>
        <dbReference type="PROSITE" id="PS50892"/>
    </source>
</evidence>
<dbReference type="CDD" id="cd15867">
    <property type="entry name" value="R-SNARE_YKT6"/>
    <property type="match status" value="1"/>
</dbReference>
<evidence type="ECO:0000256" key="1">
    <source>
        <dbReference type="ARBA" id="ARBA00004342"/>
    </source>
</evidence>
<dbReference type="GO" id="GO:0005768">
    <property type="term" value="C:endosome"/>
    <property type="evidence" value="ECO:0007669"/>
    <property type="project" value="EnsemblFungi"/>
</dbReference>
<dbReference type="FunFam" id="1.20.5.110:FF:000020">
    <property type="entry name" value="synaptobrevin homolog YKT6"/>
    <property type="match status" value="1"/>
</dbReference>
<proteinExistence type="inferred from homology"/>
<dbReference type="GO" id="GO:0000421">
    <property type="term" value="C:autophagosome membrane"/>
    <property type="evidence" value="ECO:0007669"/>
    <property type="project" value="EnsemblFungi"/>
</dbReference>
<keyword evidence="3" id="KW-1003">Cell membrane</keyword>
<dbReference type="GO" id="GO:0042144">
    <property type="term" value="P:vacuole fusion, non-autophagic"/>
    <property type="evidence" value="ECO:0007669"/>
    <property type="project" value="EnsemblFungi"/>
</dbReference>
<feature type="domain" description="Longin" evidence="11">
    <location>
        <begin position="103"/>
        <end position="165"/>
    </location>
</feature>
<keyword evidence="6" id="KW-0564">Palmitate</keyword>
<dbReference type="PROSITE" id="PS50859">
    <property type="entry name" value="LONGIN"/>
    <property type="match status" value="1"/>
</dbReference>
<comment type="caution">
    <text evidence="13">The sequence shown here is derived from an EMBL/GenBank/DDBJ whole genome shotgun (WGS) entry which is preliminary data.</text>
</comment>
<dbReference type="Proteomes" id="UP000034680">
    <property type="component" value="Unassembled WGS sequence"/>
</dbReference>
<dbReference type="SUPFAM" id="SSF64356">
    <property type="entry name" value="SNARE-like"/>
    <property type="match status" value="2"/>
</dbReference>
<dbReference type="InterPro" id="IPR010908">
    <property type="entry name" value="Longin_dom"/>
</dbReference>
<dbReference type="OrthoDB" id="27923at2759"/>
<dbReference type="GO" id="GO:0005524">
    <property type="term" value="F:ATP binding"/>
    <property type="evidence" value="ECO:0007669"/>
    <property type="project" value="InterPro"/>
</dbReference>
<gene>
    <name evidence="13" type="ORF">UCDDA912_g06430</name>
</gene>
<keyword evidence="7" id="KW-0449">Lipoprotein</keyword>
<keyword evidence="4" id="KW-0488">Methylation</keyword>
<dbReference type="InterPro" id="IPR045848">
    <property type="entry name" value="R-SNARE_YKT6"/>
</dbReference>
<dbReference type="EMBL" id="LCUC01000237">
    <property type="protein sequence ID" value="KKY33607.1"/>
    <property type="molecule type" value="Genomic_DNA"/>
</dbReference>
<dbReference type="GO" id="GO:0006888">
    <property type="term" value="P:endoplasmic reticulum to Golgi vesicle-mediated transport"/>
    <property type="evidence" value="ECO:0007669"/>
    <property type="project" value="EnsemblFungi"/>
</dbReference>
<evidence type="ECO:0000313" key="13">
    <source>
        <dbReference type="EMBL" id="KKY33607.1"/>
    </source>
</evidence>
<dbReference type="GO" id="GO:0005484">
    <property type="term" value="F:SNAP receptor activity"/>
    <property type="evidence" value="ECO:0007669"/>
    <property type="project" value="EnsemblFungi"/>
</dbReference>
<feature type="domain" description="V-SNARE coiled-coil homology" evidence="12">
    <location>
        <begin position="176"/>
        <end position="236"/>
    </location>
</feature>
<comment type="subcellular location">
    <subcellularLocation>
        <location evidence="1">Cell membrane</location>
        <topology evidence="1">Lipid-anchor</topology>
        <orientation evidence="1">Cytoplasmic side</orientation>
    </subcellularLocation>
</comment>
<dbReference type="GO" id="GO:0031201">
    <property type="term" value="C:SNARE complex"/>
    <property type="evidence" value="ECO:0007669"/>
    <property type="project" value="EnsemblFungi"/>
</dbReference>
<dbReference type="InterPro" id="IPR005479">
    <property type="entry name" value="CPAse_ATP-bd"/>
</dbReference>
<organism evidence="13 14">
    <name type="scientific">Diaporthe ampelina</name>
    <dbReference type="NCBI Taxonomy" id="1214573"/>
    <lineage>
        <taxon>Eukaryota</taxon>
        <taxon>Fungi</taxon>
        <taxon>Dikarya</taxon>
        <taxon>Ascomycota</taxon>
        <taxon>Pezizomycotina</taxon>
        <taxon>Sordariomycetes</taxon>
        <taxon>Sordariomycetidae</taxon>
        <taxon>Diaporthales</taxon>
        <taxon>Diaporthaceae</taxon>
        <taxon>Diaporthe</taxon>
    </lineage>
</organism>
<dbReference type="GO" id="GO:0061909">
    <property type="term" value="P:autophagosome-lysosome fusion"/>
    <property type="evidence" value="ECO:0007669"/>
    <property type="project" value="EnsemblFungi"/>
</dbReference>
<evidence type="ECO:0000256" key="6">
    <source>
        <dbReference type="ARBA" id="ARBA00023139"/>
    </source>
</evidence>
<dbReference type="InterPro" id="IPR001388">
    <property type="entry name" value="Synaptobrevin-like"/>
</dbReference>
<evidence type="ECO:0000256" key="7">
    <source>
        <dbReference type="ARBA" id="ARBA00023288"/>
    </source>
</evidence>
<dbReference type="GO" id="GO:0033106">
    <property type="term" value="C:cis-Golgi network membrane"/>
    <property type="evidence" value="ECO:0007669"/>
    <property type="project" value="EnsemblFungi"/>
</dbReference>
<evidence type="ECO:0000256" key="9">
    <source>
        <dbReference type="ARBA" id="ARBA00026133"/>
    </source>
</evidence>
<dbReference type="SUPFAM" id="SSF58038">
    <property type="entry name" value="SNARE fusion complex"/>
    <property type="match status" value="1"/>
</dbReference>
<comment type="similarity">
    <text evidence="2">Belongs to the synaptobrevin family.</text>
</comment>
<dbReference type="PROSITE" id="PS00417">
    <property type="entry name" value="SYNAPTOBREVIN"/>
    <property type="match status" value="1"/>
</dbReference>
<keyword evidence="5" id="KW-0472">Membrane</keyword>
<evidence type="ECO:0000256" key="5">
    <source>
        <dbReference type="ARBA" id="ARBA00023136"/>
    </source>
</evidence>
<dbReference type="InterPro" id="IPR042855">
    <property type="entry name" value="V_SNARE_CC"/>
</dbReference>
<dbReference type="PROSITE" id="PS00867">
    <property type="entry name" value="CPSASE_2"/>
    <property type="match status" value="1"/>
</dbReference>
<keyword evidence="8" id="KW-0636">Prenylation</keyword>